<dbReference type="EMBL" id="UINC01022534">
    <property type="protein sequence ID" value="SVA92365.1"/>
    <property type="molecule type" value="Genomic_DNA"/>
</dbReference>
<reference evidence="1" key="1">
    <citation type="submission" date="2018-05" db="EMBL/GenBank/DDBJ databases">
        <authorList>
            <person name="Lanie J.A."/>
            <person name="Ng W.-L."/>
            <person name="Kazmierczak K.M."/>
            <person name="Andrzejewski T.M."/>
            <person name="Davidsen T.M."/>
            <person name="Wayne K.J."/>
            <person name="Tettelin H."/>
            <person name="Glass J.I."/>
            <person name="Rusch D."/>
            <person name="Podicherti R."/>
            <person name="Tsui H.-C.T."/>
            <person name="Winkler M.E."/>
        </authorList>
    </citation>
    <scope>NUCLEOTIDE SEQUENCE</scope>
</reference>
<dbReference type="AlphaFoldDB" id="A0A381ZSV9"/>
<gene>
    <name evidence="1" type="ORF">METZ01_LOCUS145219</name>
</gene>
<organism evidence="1">
    <name type="scientific">marine metagenome</name>
    <dbReference type="NCBI Taxonomy" id="408172"/>
    <lineage>
        <taxon>unclassified sequences</taxon>
        <taxon>metagenomes</taxon>
        <taxon>ecological metagenomes</taxon>
    </lineage>
</organism>
<name>A0A381ZSV9_9ZZZZ</name>
<sequence>MTPEQRYLFDITGYLHIKEAVTGEDLKKAQEAATRYIYCHPDERPPGQTTRQ</sequence>
<evidence type="ECO:0000313" key="1">
    <source>
        <dbReference type="EMBL" id="SVA92365.1"/>
    </source>
</evidence>
<proteinExistence type="predicted"/>
<protein>
    <submittedName>
        <fullName evidence="1">Uncharacterized protein</fullName>
    </submittedName>
</protein>
<dbReference type="Gene3D" id="2.60.120.620">
    <property type="entry name" value="q2cbj1_9rhob like domain"/>
    <property type="match status" value="1"/>
</dbReference>
<accession>A0A381ZSV9</accession>